<dbReference type="Gene3D" id="3.40.50.12370">
    <property type="match status" value="1"/>
</dbReference>
<protein>
    <recommendedName>
        <fullName evidence="1">UspA domain-containing protein</fullName>
    </recommendedName>
</protein>
<dbReference type="Proteomes" id="UP000267469">
    <property type="component" value="Unassembled WGS sequence"/>
</dbReference>
<comment type="caution">
    <text evidence="2">The sequence shown here is derived from an EMBL/GenBank/DDBJ whole genome shotgun (WGS) entry which is preliminary data.</text>
</comment>
<evidence type="ECO:0000259" key="1">
    <source>
        <dbReference type="Pfam" id="PF00582"/>
    </source>
</evidence>
<proteinExistence type="predicted"/>
<dbReference type="EMBL" id="RJTM01000090">
    <property type="protein sequence ID" value="RNL85385.1"/>
    <property type="molecule type" value="Genomic_DNA"/>
</dbReference>
<dbReference type="Pfam" id="PF00582">
    <property type="entry name" value="Usp"/>
    <property type="match status" value="1"/>
</dbReference>
<organism evidence="2 3">
    <name type="scientific">Sinomicrobium pectinilyticum</name>
    <dbReference type="NCBI Taxonomy" id="1084421"/>
    <lineage>
        <taxon>Bacteria</taxon>
        <taxon>Pseudomonadati</taxon>
        <taxon>Bacteroidota</taxon>
        <taxon>Flavobacteriia</taxon>
        <taxon>Flavobacteriales</taxon>
        <taxon>Flavobacteriaceae</taxon>
        <taxon>Sinomicrobium</taxon>
    </lineage>
</organism>
<name>A0A3N0EC09_SINP1</name>
<accession>A0A3N0EC09</accession>
<dbReference type="RefSeq" id="WP_123216386.1">
    <property type="nucleotide sequence ID" value="NZ_RJTM01000090.1"/>
</dbReference>
<dbReference type="AlphaFoldDB" id="A0A3N0EC09"/>
<reference evidence="2 3" key="1">
    <citation type="submission" date="2018-10" db="EMBL/GenBank/DDBJ databases">
        <title>Sinomicrobium pectinilyticum sp. nov., a pectinase-producing bacterium isolated from alkaline and saline soil, and emended description of the genus Sinomicrobium.</title>
        <authorList>
            <person name="Cheng B."/>
            <person name="Li C."/>
            <person name="Lai Q."/>
            <person name="Du M."/>
            <person name="Shao Z."/>
            <person name="Xu P."/>
            <person name="Yang C."/>
        </authorList>
    </citation>
    <scope>NUCLEOTIDE SEQUENCE [LARGE SCALE GENOMIC DNA]</scope>
    <source>
        <strain evidence="2 3">5DNS001</strain>
    </source>
</reference>
<dbReference type="SUPFAM" id="SSF52402">
    <property type="entry name" value="Adenine nucleotide alpha hydrolases-like"/>
    <property type="match status" value="2"/>
</dbReference>
<dbReference type="OrthoDB" id="9788959at2"/>
<evidence type="ECO:0000313" key="3">
    <source>
        <dbReference type="Proteomes" id="UP000267469"/>
    </source>
</evidence>
<feature type="domain" description="UspA" evidence="1">
    <location>
        <begin position="43"/>
        <end position="166"/>
    </location>
</feature>
<dbReference type="InterPro" id="IPR006016">
    <property type="entry name" value="UspA"/>
</dbReference>
<keyword evidence="3" id="KW-1185">Reference proteome</keyword>
<gene>
    <name evidence="2" type="ORF">ED312_12655</name>
</gene>
<evidence type="ECO:0000313" key="2">
    <source>
        <dbReference type="EMBL" id="RNL85385.1"/>
    </source>
</evidence>
<sequence>MGTKGASGLKEMTVGSNTGDVITKVKCAVLAVPENVAFCSPREIVFPTDYMFQYSIKILDTLAFLAETFQSTIRVLHVVRNNEETLSETQKENKELLENYLYDKKHSFHRLTHTNLSEAIQCFTESRDIHWIAMMAKKLHFFQQILFRPTVAKTSYHTKIPFLVLHE</sequence>